<gene>
    <name evidence="9" type="ORF">E4T21_19550</name>
</gene>
<dbReference type="Proteomes" id="UP000324285">
    <property type="component" value="Chromosome"/>
</dbReference>
<dbReference type="NCBIfam" id="NF047847">
    <property type="entry name" value="SS_mature_LptM"/>
    <property type="match status" value="1"/>
</dbReference>
<keyword evidence="2 8" id="KW-0732">Signal</keyword>
<evidence type="ECO:0000313" key="9">
    <source>
        <dbReference type="EMBL" id="QEM83506.1"/>
    </source>
</evidence>
<dbReference type="KEGG" id="hbh:E4T21_19550"/>
<dbReference type="AlphaFoldDB" id="A0A5C1NJP8"/>
<reference evidence="9" key="1">
    <citation type="submission" date="2021-02" db="EMBL/GenBank/DDBJ databases">
        <title>Strain Y2R2, a novel species of the genus Halomonas.</title>
        <authorList>
            <person name="Huang H."/>
        </authorList>
    </citation>
    <scope>NUCLEOTIDE SEQUENCE</scope>
    <source>
        <strain evidence="9">Y2R2</strain>
    </source>
</reference>
<feature type="region of interest" description="Disordered" evidence="7">
    <location>
        <begin position="19"/>
        <end position="79"/>
    </location>
</feature>
<keyword evidence="4" id="KW-0564">Palmitate</keyword>
<evidence type="ECO:0000256" key="5">
    <source>
        <dbReference type="ARBA" id="ARBA00023237"/>
    </source>
</evidence>
<keyword evidence="6 9" id="KW-0449">Lipoprotein</keyword>
<evidence type="ECO:0000256" key="7">
    <source>
        <dbReference type="SAM" id="MobiDB-lite"/>
    </source>
</evidence>
<proteinExistence type="predicted"/>
<dbReference type="GO" id="GO:0009279">
    <property type="term" value="C:cell outer membrane"/>
    <property type="evidence" value="ECO:0007669"/>
    <property type="project" value="UniProtKB-SubCell"/>
</dbReference>
<evidence type="ECO:0000313" key="10">
    <source>
        <dbReference type="Proteomes" id="UP000324285"/>
    </source>
</evidence>
<feature type="signal peptide" evidence="8">
    <location>
        <begin position="1"/>
        <end position="24"/>
    </location>
</feature>
<dbReference type="EMBL" id="CP038437">
    <property type="protein sequence ID" value="QEM83506.1"/>
    <property type="molecule type" value="Genomic_DNA"/>
</dbReference>
<evidence type="ECO:0000256" key="3">
    <source>
        <dbReference type="ARBA" id="ARBA00023136"/>
    </source>
</evidence>
<name>A0A5C1NJP8_9GAMM</name>
<keyword evidence="10" id="KW-1185">Reference proteome</keyword>
<feature type="compositionally biased region" description="Acidic residues" evidence="7">
    <location>
        <begin position="48"/>
        <end position="64"/>
    </location>
</feature>
<dbReference type="InterPro" id="IPR032831">
    <property type="entry name" value="LptM_cons"/>
</dbReference>
<feature type="compositionally biased region" description="Low complexity" evidence="7">
    <location>
        <begin position="65"/>
        <end position="79"/>
    </location>
</feature>
<evidence type="ECO:0000256" key="4">
    <source>
        <dbReference type="ARBA" id="ARBA00023139"/>
    </source>
</evidence>
<evidence type="ECO:0000256" key="2">
    <source>
        <dbReference type="ARBA" id="ARBA00022729"/>
    </source>
</evidence>
<sequence>MRPTSVVVALLLGALLGLSGCGQKGPLYHPDDEEAAKRYDPASQLEQDQQDEEETEQDTSDDGTQDSTTQDSTSSAGEN</sequence>
<feature type="chain" id="PRO_5022859393" evidence="8">
    <location>
        <begin position="25"/>
        <end position="79"/>
    </location>
</feature>
<dbReference type="Pfam" id="PF13627">
    <property type="entry name" value="LptM_cons"/>
    <property type="match status" value="1"/>
</dbReference>
<dbReference type="PROSITE" id="PS51257">
    <property type="entry name" value="PROKAR_LIPOPROTEIN"/>
    <property type="match status" value="1"/>
</dbReference>
<keyword evidence="5" id="KW-0998">Cell outer membrane</keyword>
<organism evidence="9 10">
    <name type="scientific">Halomonas binhaiensis</name>
    <dbReference type="NCBI Taxonomy" id="2562282"/>
    <lineage>
        <taxon>Bacteria</taxon>
        <taxon>Pseudomonadati</taxon>
        <taxon>Pseudomonadota</taxon>
        <taxon>Gammaproteobacteria</taxon>
        <taxon>Oceanospirillales</taxon>
        <taxon>Halomonadaceae</taxon>
        <taxon>Halomonas</taxon>
    </lineage>
</organism>
<evidence type="ECO:0000256" key="1">
    <source>
        <dbReference type="ARBA" id="ARBA00004459"/>
    </source>
</evidence>
<accession>A0A5C1NJP8</accession>
<protein>
    <submittedName>
        <fullName evidence="9">Lipoprotein</fullName>
    </submittedName>
</protein>
<keyword evidence="3" id="KW-0472">Membrane</keyword>
<dbReference type="RefSeq" id="WP_149286628.1">
    <property type="nucleotide sequence ID" value="NZ_CP038437.2"/>
</dbReference>
<evidence type="ECO:0000256" key="6">
    <source>
        <dbReference type="ARBA" id="ARBA00023288"/>
    </source>
</evidence>
<comment type="subcellular location">
    <subcellularLocation>
        <location evidence="1">Cell outer membrane</location>
        <topology evidence="1">Lipid-anchor</topology>
    </subcellularLocation>
</comment>
<evidence type="ECO:0000256" key="8">
    <source>
        <dbReference type="SAM" id="SignalP"/>
    </source>
</evidence>